<dbReference type="GO" id="GO:0061630">
    <property type="term" value="F:ubiquitin protein ligase activity"/>
    <property type="evidence" value="ECO:0007669"/>
    <property type="project" value="UniProtKB-EC"/>
</dbReference>
<keyword evidence="4" id="KW-0808">Transferase</keyword>
<dbReference type="SUPFAM" id="SSF54495">
    <property type="entry name" value="UBC-like"/>
    <property type="match status" value="1"/>
</dbReference>
<dbReference type="OMA" id="INANNIY"/>
<evidence type="ECO:0000256" key="2">
    <source>
        <dbReference type="ARBA" id="ARBA00004127"/>
    </source>
</evidence>
<keyword evidence="5 11" id="KW-0812">Transmembrane</keyword>
<protein>
    <recommendedName>
        <fullName evidence="12">UBC core domain-containing protein</fullName>
    </recommendedName>
</protein>
<evidence type="ECO:0000256" key="11">
    <source>
        <dbReference type="SAM" id="Phobius"/>
    </source>
</evidence>
<accession>A0A803QDP1</accession>
<evidence type="ECO:0000256" key="9">
    <source>
        <dbReference type="ARBA" id="ARBA00022989"/>
    </source>
</evidence>
<dbReference type="PANTHER" id="PTHR33389">
    <property type="entry name" value="FAMILY PROTEIN, PUTATIVE (DUF2921)-RELATED"/>
    <property type="match status" value="1"/>
</dbReference>
<name>A0A803QDP1_CANSA</name>
<keyword evidence="6" id="KW-0547">Nucleotide-binding</keyword>
<dbReference type="Pfam" id="PF23043">
    <property type="entry name" value="SH3-B_UBE2O"/>
    <property type="match status" value="1"/>
</dbReference>
<dbReference type="InterPro" id="IPR057734">
    <property type="entry name" value="UBE2O-like_SH3-C"/>
</dbReference>
<evidence type="ECO:0000256" key="3">
    <source>
        <dbReference type="ARBA" id="ARBA00004906"/>
    </source>
</evidence>
<dbReference type="EnsemblPlants" id="evm.model.09.12">
    <property type="protein sequence ID" value="cds.evm.model.09.12"/>
    <property type="gene ID" value="evm.TU.09.12"/>
</dbReference>
<keyword evidence="8" id="KW-0067">ATP-binding</keyword>
<dbReference type="SMART" id="SM00212">
    <property type="entry name" value="UBCc"/>
    <property type="match status" value="1"/>
</dbReference>
<evidence type="ECO:0000256" key="5">
    <source>
        <dbReference type="ARBA" id="ARBA00022692"/>
    </source>
</evidence>
<comment type="pathway">
    <text evidence="3">Protein modification; protein ubiquitination.</text>
</comment>
<dbReference type="CDD" id="cd23837">
    <property type="entry name" value="UBCc_UBE2O"/>
    <property type="match status" value="1"/>
</dbReference>
<feature type="transmembrane region" description="Helical" evidence="11">
    <location>
        <begin position="1532"/>
        <end position="1550"/>
    </location>
</feature>
<evidence type="ECO:0000313" key="13">
    <source>
        <dbReference type="EnsemblPlants" id="cds.evm.model.09.12"/>
    </source>
</evidence>
<dbReference type="InterPro" id="IPR057425">
    <property type="entry name" value="DUF2921_N"/>
</dbReference>
<evidence type="ECO:0000313" key="14">
    <source>
        <dbReference type="Proteomes" id="UP000596661"/>
    </source>
</evidence>
<proteinExistence type="predicted"/>
<feature type="domain" description="UBC core" evidence="12">
    <location>
        <begin position="666"/>
        <end position="825"/>
    </location>
</feature>
<dbReference type="GO" id="GO:0012505">
    <property type="term" value="C:endomembrane system"/>
    <property type="evidence" value="ECO:0007669"/>
    <property type="project" value="UniProtKB-SubCell"/>
</dbReference>
<evidence type="ECO:0000256" key="7">
    <source>
        <dbReference type="ARBA" id="ARBA00022786"/>
    </source>
</evidence>
<evidence type="ECO:0000256" key="6">
    <source>
        <dbReference type="ARBA" id="ARBA00022741"/>
    </source>
</evidence>
<evidence type="ECO:0000256" key="4">
    <source>
        <dbReference type="ARBA" id="ARBA00022679"/>
    </source>
</evidence>
<dbReference type="InterPro" id="IPR057733">
    <property type="entry name" value="UBE2O-like_SH3-B"/>
</dbReference>
<dbReference type="GO" id="GO:0005524">
    <property type="term" value="F:ATP binding"/>
    <property type="evidence" value="ECO:0007669"/>
    <property type="project" value="UniProtKB-KW"/>
</dbReference>
<dbReference type="InterPro" id="IPR016135">
    <property type="entry name" value="UBQ-conjugating_enzyme/RWD"/>
</dbReference>
<evidence type="ECO:0000256" key="1">
    <source>
        <dbReference type="ARBA" id="ARBA00000900"/>
    </source>
</evidence>
<comment type="subcellular location">
    <subcellularLocation>
        <location evidence="2">Endomembrane system</location>
        <topology evidence="2">Multi-pass membrane protein</topology>
    </subcellularLocation>
</comment>
<dbReference type="Pfam" id="PF25333">
    <property type="entry name" value="DUF2921_N"/>
    <property type="match status" value="3"/>
</dbReference>
<dbReference type="InterPro" id="IPR057735">
    <property type="entry name" value="UBE2O-like_tSH3-B"/>
</dbReference>
<keyword evidence="9 11" id="KW-1133">Transmembrane helix</keyword>
<dbReference type="FunFam" id="3.10.110.10:FF:000028">
    <property type="entry name" value="Probable ubiquitin-conjugating enzyme E2 23"/>
    <property type="match status" value="1"/>
</dbReference>
<feature type="transmembrane region" description="Helical" evidence="11">
    <location>
        <begin position="1415"/>
        <end position="1436"/>
    </location>
</feature>
<reference evidence="13" key="1">
    <citation type="submission" date="2018-11" db="EMBL/GenBank/DDBJ databases">
        <authorList>
            <person name="Grassa J C."/>
        </authorList>
    </citation>
    <scope>NUCLEOTIDE SEQUENCE [LARGE SCALE GENOMIC DNA]</scope>
</reference>
<feature type="transmembrane region" description="Helical" evidence="11">
    <location>
        <begin position="1661"/>
        <end position="1680"/>
    </location>
</feature>
<dbReference type="Pfam" id="PF11145">
    <property type="entry name" value="DUF2921"/>
    <property type="match status" value="1"/>
</dbReference>
<dbReference type="Proteomes" id="UP000596661">
    <property type="component" value="Chromosome 9"/>
</dbReference>
<organism evidence="13 14">
    <name type="scientific">Cannabis sativa</name>
    <name type="common">Hemp</name>
    <name type="synonym">Marijuana</name>
    <dbReference type="NCBI Taxonomy" id="3483"/>
    <lineage>
        <taxon>Eukaryota</taxon>
        <taxon>Viridiplantae</taxon>
        <taxon>Streptophyta</taxon>
        <taxon>Embryophyta</taxon>
        <taxon>Tracheophyta</taxon>
        <taxon>Spermatophyta</taxon>
        <taxon>Magnoliopsida</taxon>
        <taxon>eudicotyledons</taxon>
        <taxon>Gunneridae</taxon>
        <taxon>Pentapetalae</taxon>
        <taxon>rosids</taxon>
        <taxon>fabids</taxon>
        <taxon>Rosales</taxon>
        <taxon>Cannabaceae</taxon>
        <taxon>Cannabis</taxon>
    </lineage>
</organism>
<comment type="catalytic activity">
    <reaction evidence="1">
        <text>S-ubiquitinyl-[E2 ubiquitin-conjugating enzyme]-L-cysteine + [acceptor protein]-L-lysine = [E2 ubiquitin-conjugating enzyme]-L-cysteine + N(6)-ubiquitinyl-[acceptor protein]-L-lysine.</text>
        <dbReference type="EC" id="2.3.2.27"/>
    </reaction>
</comment>
<dbReference type="PANTHER" id="PTHR33389:SF22">
    <property type="entry name" value="FAMILY PROTEIN, PUTATIVE (DUF2921)-RELATED"/>
    <property type="match status" value="1"/>
</dbReference>
<evidence type="ECO:0000256" key="8">
    <source>
        <dbReference type="ARBA" id="ARBA00022840"/>
    </source>
</evidence>
<dbReference type="Gene3D" id="3.10.110.10">
    <property type="entry name" value="Ubiquitin Conjugating Enzyme"/>
    <property type="match status" value="1"/>
</dbReference>
<keyword evidence="7" id="KW-0833">Ubl conjugation pathway</keyword>
<reference evidence="13" key="2">
    <citation type="submission" date="2021-03" db="UniProtKB">
        <authorList>
            <consortium name="EnsemblPlants"/>
        </authorList>
    </citation>
    <scope>IDENTIFICATION</scope>
</reference>
<dbReference type="Pfam" id="PF23044">
    <property type="entry name" value="SH3-C_UBE2O"/>
    <property type="match status" value="1"/>
</dbReference>
<sequence>MDLYTSDSDWESSSDSGMEDQEEIDFLYGGQAQSIFSSLEQSIEKIDDFLSFERGFMHGDMVLSATDPSGQMGRVVGIDMLVDLENVQGKIVKNVNSKNLSKIRSFSVGDFVVCGPWLGKVARVIDHVTVVLDDGTKFEVNTTDHDKLLPMSPNILEDAQYPYYPGQRVKVKLSNGSNSARWLCGTWRAHQDEGTVCGVEAGLVYVDWLASLLTPNNPDLPSPPRVLNSKKLTLLSCFSHENWQLGDWCILPISGPASSTTQKHINTQKAFERGLGRNSSSNIEEISVIVKTKTKIDVVWQDGSISLGLDSPMLLPASVVNSYEFFPQQFIQEKATCDDPQTLNSQKWGVVLSVDAKEQTVKVQWRTLTTHEPSNLDDEQTVETVSAYELIEHPEYCYCFGDLVFRLVQNQFDDEADNKDHLNTEFSKSEEGTADYDNNKFSDTCYLSCIGNVTGFEDGGVEVKWANGITSKVAPYELVRVDKHDGAASISVDEEVEDLSEDMIEHDKQCSRDKKMDSVISTAVDVGCKKHLWETASFSLPQAAIGFFTNIAASLLGTFDSNLDPDSTPLVQVPEVQSESKMSNAKEVMEGNDLCSESELVTELGIFGNRHVNKADKQIQEDKDLPHVTKNDNLDKFSQFDMVADCSDHHFLDTGAGFTLSQAKRSWLKKVHQEWSILEKNLPETIYVRIFEERMDIIRAAIIGAAGTPYHDGLFFFDIYLPPEYPNVPPMVHYNSGGLRLNPNLYESGKVCLSLLNTWTGSNTEVWSETSTILQVLLSLQALVLNEKPYFNEAGYDQQIGKAEGEKNSVSYNENAFLGTCRSMLYLLRRPPKHFEALVDEHFSKRSHHILMACYFRGGAPFLNQNPDSDYYGSTGYKSQSINFYPFNSVKTLTGDVYQFQANLNLRDTSVNSTRRRGLRLVRFRGPKSAIRRRLRFSLSGYWSESSRKLCMVGSGSAAFSGNLNSLSVVLKLDYPINANNIYNSLIIGSLESLDGSFEQISLMGFYQEQDLSYEYTLVGKEKNGCEEEIGESLSLENQDKCFVLNAIDPRFKFYCNGDDCDVLGKSLGFVPTRMFYHKTRCSTNETKWQMLLSFSNSTVDSPRFSFTPKSSFIAEGEWNAKDNRFCGFGCRVMNFTESFANAYVGDCTVGFNLRFPASFSLRNRSSVVGEIWNTTSIAKKIEFRSFDEDLLGVLGYQYKYSNEIDSETFGRTCGKKNMVKGRKGKAYPVEYSSDMRFDMSIRNRKGQVGWGYSTPFYVENQLYRPNQFYRVPTNSQQVMQTPKSSQSSLMNISYRMSLTFPTDFKLGGEGFSSNMEISAEGTYDRDTGVLCMRGCRNLASKTQNAVTNHTLDCEFTVFVQFSPLKANSGKNIKGSIESRRKKSDPFYFESLELSSNSLYSGQAAASIWRMDLEITLVLISNTLTCVLVGLQLFHIKSHPNVVPFISIVMLVLLTMGNMIPLLLNFEAMFVAKRSQQNVFLGSGGWLEVNEVIVRIVTMVAFLLQLRLLQLTWSSRQETESKKTLWNTETKVLYIKLPIYIGGAFIAWLINHFKNSYGISSQHRHKFYVVSPIHRDRHVHSLWEDLKSYAGLALDGFLLPQILFNVFSNSGEMALSPLFYTGTTLVRLMPHAYDLYRAHAYASYLDLSYIYASHKMDLYSTAWNIVIPFGGLLLALVIFLQQKFGGRCILPKRFRHNNSSSVYEKVPVVIGNDDL</sequence>
<evidence type="ECO:0000259" key="12">
    <source>
        <dbReference type="PROSITE" id="PS50127"/>
    </source>
</evidence>
<dbReference type="PROSITE" id="PS50127">
    <property type="entry name" value="UBC_2"/>
    <property type="match status" value="1"/>
</dbReference>
<dbReference type="InterPro" id="IPR021319">
    <property type="entry name" value="DUF2921"/>
</dbReference>
<dbReference type="Gramene" id="evm.model.09.12">
    <property type="protein sequence ID" value="cds.evm.model.09.12"/>
    <property type="gene ID" value="evm.TU.09.12"/>
</dbReference>
<feature type="transmembrane region" description="Helical" evidence="11">
    <location>
        <begin position="1492"/>
        <end position="1511"/>
    </location>
</feature>
<evidence type="ECO:0000256" key="10">
    <source>
        <dbReference type="ARBA" id="ARBA00023136"/>
    </source>
</evidence>
<dbReference type="Pfam" id="PF00179">
    <property type="entry name" value="UQ_con"/>
    <property type="match status" value="1"/>
</dbReference>
<keyword evidence="10 11" id="KW-0472">Membrane</keyword>
<dbReference type="EMBL" id="UZAU01000718">
    <property type="status" value="NOT_ANNOTATED_CDS"/>
    <property type="molecule type" value="Genomic_DNA"/>
</dbReference>
<keyword evidence="14" id="KW-1185">Reference proteome</keyword>
<dbReference type="InterPro" id="IPR000608">
    <property type="entry name" value="UBC"/>
</dbReference>
<dbReference type="Pfam" id="PF23046">
    <property type="entry name" value="tSH3-B_UBE2O"/>
    <property type="match status" value="1"/>
</dbReference>
<feature type="transmembrane region" description="Helical" evidence="11">
    <location>
        <begin position="1448"/>
        <end position="1472"/>
    </location>
</feature>